<keyword evidence="2" id="KW-1185">Reference proteome</keyword>
<proteinExistence type="predicted"/>
<accession>A0ACC2PMV2</accession>
<gene>
    <name evidence="1" type="ORF">QAD02_020520</name>
</gene>
<evidence type="ECO:0000313" key="1">
    <source>
        <dbReference type="EMBL" id="KAJ8684727.1"/>
    </source>
</evidence>
<comment type="caution">
    <text evidence="1">The sequence shown here is derived from an EMBL/GenBank/DDBJ whole genome shotgun (WGS) entry which is preliminary data.</text>
</comment>
<name>A0ACC2PMV2_9HYME</name>
<sequence length="652" mass="72921">MHPSASNNNPDCPTEAPRMTDPVRRDSRARQGKERNRSQIDRFPAEIITVPAIEKKPQPPSSQPRGCEGERKQSTSLVRLSEGCKETGPSIASAIMSQPPDVMSPDCEGEFCLFNRSSHTLNGSAGDNKQFTLPELESPGDPQFGKLSEESNSSKDRSVAVALLEETRERSTPLMRERVQPTKCTQEFPLPESGHDRVERTVENESASKPTLVQKISIKNPSAQIGVLMVKSLQFSKDQFLMRKDNLVHFISLDFIAATAICKQLVDMELIDLEVIKTQKIELGTIVQTTTPSNKYIFTIFLKESHTDPPSSARFIFYMGKLKNLLIGMKIKSVSFARNGDGMAAELKIKLEVEPVTPPTSPSSEDSIPLVNKVDDRPIKEYEKGSSHRSLGSPELRCFDSTGNGPEVPPEVSKFVEEYEDHLIWGDLEDGTQGPQPASQLSQVLQNNGQQKLTDIRVTNSIFSSESTLRSTKQIGTQTNPETTKPTREVPARLQQIRNRKMANNSAVLQLRVRRFGPAFHPIIDPCHGIPTPSNDEEEWELMLSLHGRTTDNKFPSQIYHLQATIYAPDDWHNWSCVPCSRRQQQAGWKVRMIHLVGWKGRLSCGRCPGCNVVTVQPRPIKCKLCLPIYLTHRKYLNRGTLIRAKALPGSL</sequence>
<evidence type="ECO:0000313" key="2">
    <source>
        <dbReference type="Proteomes" id="UP001239111"/>
    </source>
</evidence>
<reference evidence="1" key="1">
    <citation type="submission" date="2023-04" db="EMBL/GenBank/DDBJ databases">
        <title>A chromosome-level genome assembly of the parasitoid wasp Eretmocerus hayati.</title>
        <authorList>
            <person name="Zhong Y."/>
            <person name="Liu S."/>
            <person name="Liu Y."/>
        </authorList>
    </citation>
    <scope>NUCLEOTIDE SEQUENCE</scope>
    <source>
        <strain evidence="1">ZJU_SS_LIU_2023</strain>
    </source>
</reference>
<dbReference type="Proteomes" id="UP001239111">
    <property type="component" value="Chromosome 1"/>
</dbReference>
<dbReference type="EMBL" id="CM056741">
    <property type="protein sequence ID" value="KAJ8684727.1"/>
    <property type="molecule type" value="Genomic_DNA"/>
</dbReference>
<organism evidence="1 2">
    <name type="scientific">Eretmocerus hayati</name>
    <dbReference type="NCBI Taxonomy" id="131215"/>
    <lineage>
        <taxon>Eukaryota</taxon>
        <taxon>Metazoa</taxon>
        <taxon>Ecdysozoa</taxon>
        <taxon>Arthropoda</taxon>
        <taxon>Hexapoda</taxon>
        <taxon>Insecta</taxon>
        <taxon>Pterygota</taxon>
        <taxon>Neoptera</taxon>
        <taxon>Endopterygota</taxon>
        <taxon>Hymenoptera</taxon>
        <taxon>Apocrita</taxon>
        <taxon>Proctotrupomorpha</taxon>
        <taxon>Chalcidoidea</taxon>
        <taxon>Aphelinidae</taxon>
        <taxon>Aphelininae</taxon>
        <taxon>Eretmocerus</taxon>
    </lineage>
</organism>
<protein>
    <submittedName>
        <fullName evidence="1">Uncharacterized protein</fullName>
    </submittedName>
</protein>